<keyword evidence="2" id="KW-0489">Methyltransferase</keyword>
<dbReference type="PROSITE" id="PS51192">
    <property type="entry name" value="HELICASE_ATP_BIND_1"/>
    <property type="match status" value="1"/>
</dbReference>
<evidence type="ECO:0000259" key="1">
    <source>
        <dbReference type="PROSITE" id="PS51192"/>
    </source>
</evidence>
<comment type="caution">
    <text evidence="2">The sequence shown here is derived from an EMBL/GenBank/DDBJ whole genome shotgun (WGS) entry which is preliminary data.</text>
</comment>
<reference evidence="2" key="2">
    <citation type="journal article" date="2021" name="PeerJ">
        <title>Extensive microbial diversity within the chicken gut microbiome revealed by metagenomics and culture.</title>
        <authorList>
            <person name="Gilroy R."/>
            <person name="Ravi A."/>
            <person name="Getino M."/>
            <person name="Pursley I."/>
            <person name="Horton D.L."/>
            <person name="Alikhan N.F."/>
            <person name="Baker D."/>
            <person name="Gharbi K."/>
            <person name="Hall N."/>
            <person name="Watson M."/>
            <person name="Adriaenssens E.M."/>
            <person name="Foster-Nyarko E."/>
            <person name="Jarju S."/>
            <person name="Secka A."/>
            <person name="Antonio M."/>
            <person name="Oren A."/>
            <person name="Chaudhuri R.R."/>
            <person name="La Ragione R."/>
            <person name="Hildebrand F."/>
            <person name="Pallen M.J."/>
        </authorList>
    </citation>
    <scope>NUCLEOTIDE SEQUENCE</scope>
    <source>
        <strain evidence="2">7293</strain>
    </source>
</reference>
<proteinExistence type="predicted"/>
<dbReference type="PROSITE" id="PS00092">
    <property type="entry name" value="N6_MTASE"/>
    <property type="match status" value="1"/>
</dbReference>
<dbReference type="InterPro" id="IPR002052">
    <property type="entry name" value="DNA_methylase_N6_adenine_CS"/>
</dbReference>
<feature type="domain" description="Helicase ATP-binding" evidence="1">
    <location>
        <begin position="166"/>
        <end position="342"/>
    </location>
</feature>
<dbReference type="SUPFAM" id="SSF52540">
    <property type="entry name" value="P-loop containing nucleoside triphosphate hydrolases"/>
    <property type="match status" value="1"/>
</dbReference>
<dbReference type="InterPro" id="IPR029063">
    <property type="entry name" value="SAM-dependent_MTases_sf"/>
</dbReference>
<reference evidence="2" key="1">
    <citation type="submission" date="2020-10" db="EMBL/GenBank/DDBJ databases">
        <authorList>
            <person name="Gilroy R."/>
        </authorList>
    </citation>
    <scope>NUCLEOTIDE SEQUENCE</scope>
    <source>
        <strain evidence="2">7293</strain>
    </source>
</reference>
<dbReference type="Pfam" id="PF04851">
    <property type="entry name" value="ResIII"/>
    <property type="match status" value="1"/>
</dbReference>
<evidence type="ECO:0000313" key="2">
    <source>
        <dbReference type="EMBL" id="MBO8435719.1"/>
    </source>
</evidence>
<dbReference type="GO" id="GO:0005524">
    <property type="term" value="F:ATP binding"/>
    <property type="evidence" value="ECO:0007669"/>
    <property type="project" value="InterPro"/>
</dbReference>
<evidence type="ECO:0000313" key="3">
    <source>
        <dbReference type="Proteomes" id="UP000823615"/>
    </source>
</evidence>
<protein>
    <submittedName>
        <fullName evidence="2">Eco57I restriction-modification methylase domain-containing protein</fullName>
    </submittedName>
</protein>
<dbReference type="EMBL" id="JADIMT010000031">
    <property type="protein sequence ID" value="MBO8435719.1"/>
    <property type="molecule type" value="Genomic_DNA"/>
</dbReference>
<dbReference type="InterPro" id="IPR011639">
    <property type="entry name" value="MethylTrfase_TaqI-like_dom"/>
</dbReference>
<organism evidence="2 3">
    <name type="scientific">Candidatus Ornithospirochaeta stercoripullorum</name>
    <dbReference type="NCBI Taxonomy" id="2840899"/>
    <lineage>
        <taxon>Bacteria</taxon>
        <taxon>Pseudomonadati</taxon>
        <taxon>Spirochaetota</taxon>
        <taxon>Spirochaetia</taxon>
        <taxon>Spirochaetales</taxon>
        <taxon>Spirochaetaceae</taxon>
        <taxon>Spirochaetaceae incertae sedis</taxon>
        <taxon>Candidatus Ornithospirochaeta</taxon>
    </lineage>
</organism>
<dbReference type="SUPFAM" id="SSF53335">
    <property type="entry name" value="S-adenosyl-L-methionine-dependent methyltransferases"/>
    <property type="match status" value="1"/>
</dbReference>
<dbReference type="SMART" id="SM00487">
    <property type="entry name" value="DEXDc"/>
    <property type="match status" value="1"/>
</dbReference>
<dbReference type="GO" id="GO:0003677">
    <property type="term" value="F:DNA binding"/>
    <property type="evidence" value="ECO:0007669"/>
    <property type="project" value="InterPro"/>
</dbReference>
<keyword evidence="2" id="KW-0808">Transferase</keyword>
<dbReference type="GO" id="GO:0032259">
    <property type="term" value="P:methylation"/>
    <property type="evidence" value="ECO:0007669"/>
    <property type="project" value="UniProtKB-KW"/>
</dbReference>
<dbReference type="InterPro" id="IPR027417">
    <property type="entry name" value="P-loop_NTPase"/>
</dbReference>
<accession>A0A9D9E256</accession>
<dbReference type="GO" id="GO:0009007">
    <property type="term" value="F:site-specific DNA-methyltransferase (adenine-specific) activity"/>
    <property type="evidence" value="ECO:0007669"/>
    <property type="project" value="UniProtKB-EC"/>
</dbReference>
<dbReference type="InterPro" id="IPR014001">
    <property type="entry name" value="Helicase_ATP-bd"/>
</dbReference>
<dbReference type="Gene3D" id="3.40.50.300">
    <property type="entry name" value="P-loop containing nucleotide triphosphate hydrolases"/>
    <property type="match status" value="2"/>
</dbReference>
<dbReference type="GO" id="GO:0016787">
    <property type="term" value="F:hydrolase activity"/>
    <property type="evidence" value="ECO:0007669"/>
    <property type="project" value="InterPro"/>
</dbReference>
<dbReference type="GO" id="GO:0006304">
    <property type="term" value="P:DNA modification"/>
    <property type="evidence" value="ECO:0007669"/>
    <property type="project" value="InterPro"/>
</dbReference>
<dbReference type="InterPro" id="IPR006935">
    <property type="entry name" value="Helicase/UvrB_N"/>
</dbReference>
<gene>
    <name evidence="2" type="ORF">IAA97_01895</name>
</gene>
<dbReference type="Gene3D" id="3.40.50.150">
    <property type="entry name" value="Vaccinia Virus protein VP39"/>
    <property type="match status" value="1"/>
</dbReference>
<name>A0A9D9E256_9SPIO</name>
<dbReference type="Proteomes" id="UP000823615">
    <property type="component" value="Unassembled WGS sequence"/>
</dbReference>
<sequence length="1322" mass="151508">MSRFESAFSYVLIYVFSIADDAHKGCLKVGKATVKLKSEELADAMRPNSNILNVAAKKRIDSYTKTAGIQYTLRHTEIALRDNGKGGLENFMDYDVHAVLLNSGIKRRRFPNKGGREWFETNLETIINAIDAVKHHRRSLSSGEIVSDHDTIEFRPEQLEAIDKTVKRFKNSKKMLWNAKMRFGKTLSALEVVRQLKYRKTIIITHRPVVKEGWREDFGKIFGSKDGYYFSAKEAGAGISQLEDCLRRDVPFIHFASIQDLRGSAIVGGNFDKNDAIFKTNWDLVIIDEAHEGTLTSLGDEVKKAIIKDDTYGKTRVLELSGTPFNLLDDFEEDEIYTWDYVMEQRAKYEWDANNALDSNPYESLPKLEIYTYNLGEQIKGFVETEDNAFNFAEFFRTWTGKMKNDHRQMPEGVEPGDFVHEGEVKSFINLLCKSDNDSNYPFSRVEYRDYFRHTLWMLPGVKEAQAFSKLLKKHEVFGQFEIVNVAGDGDEEEPSSDALQKVKRAIGDDPDKTWTITLSCGKLTTGVSVKPWTAVMMLAGTYSTSASNYLQTIFRVQTPANINGRMKDRCYVFDFAPDRTLKMVAEAGKLGIKPGETQSRVNMGAFLNFCPVIAIDGSEMKPYDVDNMLQQLKRAYANKVVESGFSDTRLYNDELLKLDDMDIKEFENLKNIVSKNKANDIDRDIVINNQGLTDEEREKLEEIQKKKKKKEPLSEEDKKRLEQLKKANEERGKAIKILRAISIRIPMLIYGMEGDFNKDITIDSFVDNVDDTSWQEFMPQDVTKAVFNKFKKYYDRDIFIAAGKQIRAKLKGADALEPTERVKRIAEIFSSFKNPDKETVLTPWRVVNMHMSDTLGGYDFYDENHKEMLEDEPRFVYQGKVTDDTVANIDAKILEINSKSGLYPLYVTYSIFKKRLEAYSEDEQTEELLERLWKKTVQENIFVICKTPMAKSITKRTLLGYSEGKMNAHYFEDLIGQFKNQPKDVINKISQKSYWIKGEHGIMKFDAIVGNPPYQMMDGGSKASSTPIYQYFVENAAKIAPNYISMIIKANWYSGGKGLDEFRDYMISCKSISKIVDFFDHRECFPTADISGGVCFFLWDKQKNTDECIIETHRGNKINTTVRPLQTKGCDTFIRFNEAIGIIEKVQSADFHSFGDHVSSRKPFGIDTNPILSKEGTGKIKIFAYPEDGFIELSKIRIGLDMLAKIKVCISYAYGERGNFPYLVIGKPFIAPANSCCSETYIVVYVTDSEVYANNVISYMKTKFFRLLVLLKKNTQHATKMVYSFVPDQDFSKSWTDEELYKKYNLTDDEIAFIESMVRPM</sequence>
<dbReference type="Pfam" id="PF07669">
    <property type="entry name" value="Eco57I"/>
    <property type="match status" value="1"/>
</dbReference>